<proteinExistence type="predicted"/>
<evidence type="ECO:0000256" key="2">
    <source>
        <dbReference type="SAM" id="MobiDB-lite"/>
    </source>
</evidence>
<feature type="region of interest" description="Disordered" evidence="2">
    <location>
        <begin position="215"/>
        <end position="343"/>
    </location>
</feature>
<keyword evidence="5" id="KW-1185">Reference proteome</keyword>
<name>A0A016WVT4_9BILA</name>
<accession>A0A016WVT4</accession>
<dbReference type="GO" id="GO:0006508">
    <property type="term" value="P:proteolysis"/>
    <property type="evidence" value="ECO:0007669"/>
    <property type="project" value="InterPro"/>
</dbReference>
<feature type="compositionally biased region" description="Polar residues" evidence="2">
    <location>
        <begin position="274"/>
        <end position="283"/>
    </location>
</feature>
<evidence type="ECO:0000313" key="5">
    <source>
        <dbReference type="Proteomes" id="UP000024635"/>
    </source>
</evidence>
<evidence type="ECO:0000259" key="3">
    <source>
        <dbReference type="PROSITE" id="PS50175"/>
    </source>
</evidence>
<dbReference type="InterPro" id="IPR001995">
    <property type="entry name" value="Peptidase_A2_cat"/>
</dbReference>
<protein>
    <recommendedName>
        <fullName evidence="3">Peptidase A2 domain-containing protein</fullName>
    </recommendedName>
</protein>
<feature type="compositionally biased region" description="Low complexity" evidence="2">
    <location>
        <begin position="295"/>
        <end position="305"/>
    </location>
</feature>
<organism evidence="4 5">
    <name type="scientific">Ancylostoma ceylanicum</name>
    <dbReference type="NCBI Taxonomy" id="53326"/>
    <lineage>
        <taxon>Eukaryota</taxon>
        <taxon>Metazoa</taxon>
        <taxon>Ecdysozoa</taxon>
        <taxon>Nematoda</taxon>
        <taxon>Chromadorea</taxon>
        <taxon>Rhabditida</taxon>
        <taxon>Rhabditina</taxon>
        <taxon>Rhabditomorpha</taxon>
        <taxon>Strongyloidea</taxon>
        <taxon>Ancylostomatidae</taxon>
        <taxon>Ancylostomatinae</taxon>
        <taxon>Ancylostoma</taxon>
    </lineage>
</organism>
<dbReference type="STRING" id="53326.A0A016WVT4"/>
<keyword evidence="1" id="KW-0378">Hydrolase</keyword>
<dbReference type="SUPFAM" id="SSF50630">
    <property type="entry name" value="Acid proteases"/>
    <property type="match status" value="1"/>
</dbReference>
<dbReference type="PROSITE" id="PS50175">
    <property type="entry name" value="ASP_PROT_RETROV"/>
    <property type="match status" value="1"/>
</dbReference>
<sequence>MHVETLLKSSLCGENAMNEQLVLLTAEGSIWNSKIQQYQKILFVFDSGAQKTVVDEDLVEQFGLPKHMTEKCSISGIGGRSETFKSHTVPLRIGTAFGEAIEITVQTRPVITKGFSPVRLEQDDVAFLKANDIFLANTKLRGEHQVPRVLVGIDYYHDLITHTETRTPSGLHVVKTVFGHAIYGRGLSSANQAESVSCNLTAICEEAERQVLQKNSGLDRPRWKRQRGNNFRKKSGKIFHAYGSRASSLPSKETATDVAKNHSVAVRRPRWPQLQPSAVNSSRRPALQAKPPSTPSSRRSPPVTATRHRVPRHQAVLRNRRRQDVNPRRTTTTRKKAKNIDPSGNYCCRSPQYHRRIDDPFCILNHQSYRTSCGVGGADPRYACDDTY</sequence>
<evidence type="ECO:0000256" key="1">
    <source>
        <dbReference type="ARBA" id="ARBA00022801"/>
    </source>
</evidence>
<feature type="domain" description="Peptidase A2" evidence="3">
    <location>
        <begin position="41"/>
        <end position="125"/>
    </location>
</feature>
<dbReference type="InterPro" id="IPR021109">
    <property type="entry name" value="Peptidase_aspartic_dom_sf"/>
</dbReference>
<dbReference type="EMBL" id="JARK01000083">
    <property type="protein sequence ID" value="EYC43706.1"/>
    <property type="molecule type" value="Genomic_DNA"/>
</dbReference>
<dbReference type="GO" id="GO:0004190">
    <property type="term" value="F:aspartic-type endopeptidase activity"/>
    <property type="evidence" value="ECO:0007669"/>
    <property type="project" value="InterPro"/>
</dbReference>
<dbReference type="Proteomes" id="UP000024635">
    <property type="component" value="Unassembled WGS sequence"/>
</dbReference>
<evidence type="ECO:0000313" key="4">
    <source>
        <dbReference type="EMBL" id="EYC43706.1"/>
    </source>
</evidence>
<dbReference type="Pfam" id="PF13650">
    <property type="entry name" value="Asp_protease_2"/>
    <property type="match status" value="1"/>
</dbReference>
<dbReference type="Gene3D" id="2.40.70.10">
    <property type="entry name" value="Acid Proteases"/>
    <property type="match status" value="1"/>
</dbReference>
<comment type="caution">
    <text evidence="4">The sequence shown here is derived from an EMBL/GenBank/DDBJ whole genome shotgun (WGS) entry which is preliminary data.</text>
</comment>
<reference evidence="5" key="1">
    <citation type="journal article" date="2015" name="Nat. Genet.">
        <title>The genome and transcriptome of the zoonotic hookworm Ancylostoma ceylanicum identify infection-specific gene families.</title>
        <authorList>
            <person name="Schwarz E.M."/>
            <person name="Hu Y."/>
            <person name="Antoshechkin I."/>
            <person name="Miller M.M."/>
            <person name="Sternberg P.W."/>
            <person name="Aroian R.V."/>
        </authorList>
    </citation>
    <scope>NUCLEOTIDE SEQUENCE</scope>
    <source>
        <strain evidence="5">HY135</strain>
    </source>
</reference>
<dbReference type="AlphaFoldDB" id="A0A016WVT4"/>
<feature type="compositionally biased region" description="Basic residues" evidence="2">
    <location>
        <begin position="222"/>
        <end position="237"/>
    </location>
</feature>
<gene>
    <name evidence="4" type="primary">Acey_s0483.g2294</name>
    <name evidence="4" type="ORF">Y032_0483g2294</name>
</gene>